<keyword evidence="3" id="KW-1185">Reference proteome</keyword>
<accession>A0ABN8YSZ5</accession>
<sequence>MGQKMVDPWAWSPSPPLPCLLHGQVLTPPRRPLGGQGDGVCTTGAGVHDWMEVPTPGLEGLSGAGGHGAGRRAPTDLVGPHVRVVGLLMVHQAVDGTSPACAGA</sequence>
<name>A0ABN8YSZ5_RANTA</name>
<dbReference type="EMBL" id="OX459959">
    <property type="protein sequence ID" value="CAI9164715.1"/>
    <property type="molecule type" value="Genomic_DNA"/>
</dbReference>
<organism evidence="2 3">
    <name type="scientific">Rangifer tarandus platyrhynchus</name>
    <name type="common">Svalbard reindeer</name>
    <dbReference type="NCBI Taxonomy" id="3082113"/>
    <lineage>
        <taxon>Eukaryota</taxon>
        <taxon>Metazoa</taxon>
        <taxon>Chordata</taxon>
        <taxon>Craniata</taxon>
        <taxon>Vertebrata</taxon>
        <taxon>Euteleostomi</taxon>
        <taxon>Mammalia</taxon>
        <taxon>Eutheria</taxon>
        <taxon>Laurasiatheria</taxon>
        <taxon>Artiodactyla</taxon>
        <taxon>Ruminantia</taxon>
        <taxon>Pecora</taxon>
        <taxon>Cervidae</taxon>
        <taxon>Odocoileinae</taxon>
        <taxon>Rangifer</taxon>
    </lineage>
</organism>
<evidence type="ECO:0000313" key="3">
    <source>
        <dbReference type="Proteomes" id="UP001176941"/>
    </source>
</evidence>
<gene>
    <name evidence="2" type="ORF">MRATA1EN1_LOCUS13677</name>
</gene>
<proteinExistence type="predicted"/>
<feature type="region of interest" description="Disordered" evidence="1">
    <location>
        <begin position="52"/>
        <end position="75"/>
    </location>
</feature>
<reference evidence="2" key="1">
    <citation type="submission" date="2023-04" db="EMBL/GenBank/DDBJ databases">
        <authorList>
            <consortium name="ELIXIR-Norway"/>
        </authorList>
    </citation>
    <scope>NUCLEOTIDE SEQUENCE [LARGE SCALE GENOMIC DNA]</scope>
</reference>
<evidence type="ECO:0000256" key="1">
    <source>
        <dbReference type="SAM" id="MobiDB-lite"/>
    </source>
</evidence>
<evidence type="ECO:0000313" key="2">
    <source>
        <dbReference type="EMBL" id="CAI9164715.1"/>
    </source>
</evidence>
<protein>
    <submittedName>
        <fullName evidence="2">Uncharacterized protein</fullName>
    </submittedName>
</protein>
<dbReference type="Proteomes" id="UP001176941">
    <property type="component" value="Chromosome 23"/>
</dbReference>